<reference evidence="1" key="1">
    <citation type="submission" date="2018-05" db="EMBL/GenBank/DDBJ databases">
        <authorList>
            <person name="Lanie J.A."/>
            <person name="Ng W.-L."/>
            <person name="Kazmierczak K.M."/>
            <person name="Andrzejewski T.M."/>
            <person name="Davidsen T.M."/>
            <person name="Wayne K.J."/>
            <person name="Tettelin H."/>
            <person name="Glass J.I."/>
            <person name="Rusch D."/>
            <person name="Podicherti R."/>
            <person name="Tsui H.-C.T."/>
            <person name="Winkler M.E."/>
        </authorList>
    </citation>
    <scope>NUCLEOTIDE SEQUENCE</scope>
</reference>
<dbReference type="PANTHER" id="PTHR11319">
    <property type="entry name" value="G PROTEIN-COUPLED RECEPTOR-RELATED"/>
    <property type="match status" value="1"/>
</dbReference>
<evidence type="ECO:0008006" key="2">
    <source>
        <dbReference type="Google" id="ProtNLM"/>
    </source>
</evidence>
<dbReference type="InterPro" id="IPR011050">
    <property type="entry name" value="Pectin_lyase_fold/virulence"/>
</dbReference>
<protein>
    <recommendedName>
        <fullName evidence="2">Right handed beta helix domain-containing protein</fullName>
    </recommendedName>
</protein>
<dbReference type="SUPFAM" id="SSF51126">
    <property type="entry name" value="Pectin lyase-like"/>
    <property type="match status" value="1"/>
</dbReference>
<feature type="non-terminal residue" evidence="1">
    <location>
        <position position="1"/>
    </location>
</feature>
<accession>A0A383B879</accession>
<evidence type="ECO:0000313" key="1">
    <source>
        <dbReference type="EMBL" id="SVE15959.1"/>
    </source>
</evidence>
<dbReference type="AlphaFoldDB" id="A0A383B879"/>
<feature type="non-terminal residue" evidence="1">
    <location>
        <position position="247"/>
    </location>
</feature>
<proteinExistence type="predicted"/>
<dbReference type="InterPro" id="IPR012334">
    <property type="entry name" value="Pectin_lyas_fold"/>
</dbReference>
<dbReference type="Gene3D" id="2.160.20.10">
    <property type="entry name" value="Single-stranded right-handed beta-helix, Pectin lyase-like"/>
    <property type="match status" value="1"/>
</dbReference>
<name>A0A383B879_9ZZZZ</name>
<sequence>DTQSDVTLDSVLISNNNALRGGGVFLPQKFSNAVPILKRVGIISNEAEYGGGVYAGGKSSGILKLSNVKVAHNTASHHGGGLYAHRSSNVMEMSDVIISYNTAGDKGGGLFIPSAKPTIQRAVINGNTGSEGGGIYVSSSADLTLINTIVYGNLGTEGGSAIHGYSQPMVRIYHSTISKNTASEQATIYSDYGTKIYFYNSILWDNEAPKQVVFGGSESNDDVIGRFEARNSIIQGLGSIEPSVNDD</sequence>
<dbReference type="EMBL" id="UINC01198137">
    <property type="protein sequence ID" value="SVE15959.1"/>
    <property type="molecule type" value="Genomic_DNA"/>
</dbReference>
<dbReference type="PANTHER" id="PTHR11319:SF35">
    <property type="entry name" value="OUTER MEMBRANE PROTEIN PMPC-RELATED"/>
    <property type="match status" value="1"/>
</dbReference>
<gene>
    <name evidence="1" type="ORF">METZ01_LOCUS468813</name>
</gene>
<organism evidence="1">
    <name type="scientific">marine metagenome</name>
    <dbReference type="NCBI Taxonomy" id="408172"/>
    <lineage>
        <taxon>unclassified sequences</taxon>
        <taxon>metagenomes</taxon>
        <taxon>ecological metagenomes</taxon>
    </lineage>
</organism>